<keyword evidence="4" id="KW-1185">Reference proteome</keyword>
<dbReference type="Proteomes" id="UP001233535">
    <property type="component" value="Unassembled WGS sequence"/>
</dbReference>
<dbReference type="EMBL" id="JARUHG010000001">
    <property type="protein sequence ID" value="MDR0181450.1"/>
    <property type="molecule type" value="Genomic_DNA"/>
</dbReference>
<dbReference type="InterPro" id="IPR036873">
    <property type="entry name" value="Rhodanese-like_dom_sf"/>
</dbReference>
<keyword evidence="1" id="KW-1133">Transmembrane helix</keyword>
<dbReference type="Gene3D" id="3.40.250.10">
    <property type="entry name" value="Rhodanese-like domain"/>
    <property type="match status" value="1"/>
</dbReference>
<feature type="transmembrane region" description="Helical" evidence="1">
    <location>
        <begin position="12"/>
        <end position="34"/>
    </location>
</feature>
<organism evidence="3 4">
    <name type="scientific">Lysobacter arvi</name>
    <dbReference type="NCBI Taxonomy" id="3038776"/>
    <lineage>
        <taxon>Bacteria</taxon>
        <taxon>Pseudomonadati</taxon>
        <taxon>Pseudomonadota</taxon>
        <taxon>Gammaproteobacteria</taxon>
        <taxon>Lysobacterales</taxon>
        <taxon>Lysobacteraceae</taxon>
        <taxon>Lysobacter</taxon>
    </lineage>
</organism>
<dbReference type="RefSeq" id="WP_309260640.1">
    <property type="nucleotide sequence ID" value="NZ_JARUHG010000001.1"/>
</dbReference>
<proteinExistence type="predicted"/>
<dbReference type="Pfam" id="PF00581">
    <property type="entry name" value="Rhodanese"/>
    <property type="match status" value="1"/>
</dbReference>
<evidence type="ECO:0000313" key="4">
    <source>
        <dbReference type="Proteomes" id="UP001233535"/>
    </source>
</evidence>
<evidence type="ECO:0000259" key="2">
    <source>
        <dbReference type="PROSITE" id="PS50206"/>
    </source>
</evidence>
<keyword evidence="1" id="KW-0812">Transmembrane</keyword>
<gene>
    <name evidence="3" type="ORF">P8609_00500</name>
</gene>
<dbReference type="SMART" id="SM00450">
    <property type="entry name" value="RHOD"/>
    <property type="match status" value="1"/>
</dbReference>
<accession>A0ABU1C8P0</accession>
<reference evidence="3 4" key="1">
    <citation type="submission" date="2023-04" db="EMBL/GenBank/DDBJ databases">
        <title>Lysobacter sp. strain UC isolated from soil sample.</title>
        <authorList>
            <person name="Choksket S."/>
            <person name="Harshvardhan F."/>
            <person name="Rana R."/>
            <person name="Patil P.B."/>
            <person name="Korpole S."/>
        </authorList>
    </citation>
    <scope>NUCLEOTIDE SEQUENCE [LARGE SCALE GENOMIC DNA]</scope>
    <source>
        <strain evidence="3 4">UC</strain>
    </source>
</reference>
<keyword evidence="1" id="KW-0472">Membrane</keyword>
<protein>
    <submittedName>
        <fullName evidence="3">Rhodanese-like domain-containing protein</fullName>
    </submittedName>
</protein>
<feature type="domain" description="Rhodanese" evidence="2">
    <location>
        <begin position="80"/>
        <end position="160"/>
    </location>
</feature>
<dbReference type="InterPro" id="IPR001763">
    <property type="entry name" value="Rhodanese-like_dom"/>
</dbReference>
<comment type="caution">
    <text evidence="3">The sequence shown here is derived from an EMBL/GenBank/DDBJ whole genome shotgun (WGS) entry which is preliminary data.</text>
</comment>
<sequence length="270" mass="28776">MDRSGDLMRIKGLVRACTATLAALGTIGLISLAMPSMATTTCPLAATQARVVSLSTPAAPEDRTCLVDVRGIGTGRALYDVRPRADYLAFHVTGAQHATVAELSRLLRDRQENVVLYDGGKFRSDAFLLCKRLRDEGLRNFRIIDGGIAAWAQVQARPERVALSRLSDADIAAALSDPVSVAVPLGEGFAPVFAEHRIRMAAKGATGRRILIANASTPTARLESSMDGKSGPTLVWTGDPDRLVALIHAHLRQDQKRVAGPVQSTACSAL</sequence>
<dbReference type="SUPFAM" id="SSF52821">
    <property type="entry name" value="Rhodanese/Cell cycle control phosphatase"/>
    <property type="match status" value="1"/>
</dbReference>
<dbReference type="CDD" id="cd00158">
    <property type="entry name" value="RHOD"/>
    <property type="match status" value="1"/>
</dbReference>
<name>A0ABU1C8P0_9GAMM</name>
<evidence type="ECO:0000256" key="1">
    <source>
        <dbReference type="SAM" id="Phobius"/>
    </source>
</evidence>
<dbReference type="PROSITE" id="PS50206">
    <property type="entry name" value="RHODANESE_3"/>
    <property type="match status" value="1"/>
</dbReference>
<evidence type="ECO:0000313" key="3">
    <source>
        <dbReference type="EMBL" id="MDR0181450.1"/>
    </source>
</evidence>